<sequence length="137" mass="15023">MESSPQPSGICQRLFSLVFGALRRAPALPAPPPSRPVHVEGSEIGVEFNHDLRAQDGLIVSGEQTKHAQDGVGNDSERKEEGSGSDDEAATIAMDEQEEAKTRRHWPLLNVASNINEKSEAFIERKKKAMGRNYSLN</sequence>
<dbReference type="EMBL" id="JBEAFC010000008">
    <property type="protein sequence ID" value="KAL1542694.1"/>
    <property type="molecule type" value="Genomic_DNA"/>
</dbReference>
<name>A0ABD1GHN6_SALDI</name>
<accession>A0ABD1GHN6</accession>
<proteinExistence type="predicted"/>
<dbReference type="Proteomes" id="UP001567538">
    <property type="component" value="Unassembled WGS sequence"/>
</dbReference>
<feature type="compositionally biased region" description="Basic and acidic residues" evidence="1">
    <location>
        <begin position="64"/>
        <end position="82"/>
    </location>
</feature>
<gene>
    <name evidence="2" type="ORF">AAHA92_19749</name>
</gene>
<evidence type="ECO:0000313" key="2">
    <source>
        <dbReference type="EMBL" id="KAL1542694.1"/>
    </source>
</evidence>
<comment type="caution">
    <text evidence="2">The sequence shown here is derived from an EMBL/GenBank/DDBJ whole genome shotgun (WGS) entry which is preliminary data.</text>
</comment>
<protein>
    <submittedName>
        <fullName evidence="2">Uncharacterized protein</fullName>
    </submittedName>
</protein>
<reference evidence="2 3" key="1">
    <citation type="submission" date="2024-06" db="EMBL/GenBank/DDBJ databases">
        <title>A chromosome level genome sequence of Diviner's sage (Salvia divinorum).</title>
        <authorList>
            <person name="Ford S.A."/>
            <person name="Ro D.-K."/>
            <person name="Ness R.W."/>
            <person name="Phillips M.A."/>
        </authorList>
    </citation>
    <scope>NUCLEOTIDE SEQUENCE [LARGE SCALE GENOMIC DNA]</scope>
    <source>
        <strain evidence="2">SAF-2024a</strain>
        <tissue evidence="2">Leaf</tissue>
    </source>
</reference>
<evidence type="ECO:0000313" key="3">
    <source>
        <dbReference type="Proteomes" id="UP001567538"/>
    </source>
</evidence>
<keyword evidence="3" id="KW-1185">Reference proteome</keyword>
<organism evidence="2 3">
    <name type="scientific">Salvia divinorum</name>
    <name type="common">Maria pastora</name>
    <name type="synonym">Diviner's sage</name>
    <dbReference type="NCBI Taxonomy" id="28513"/>
    <lineage>
        <taxon>Eukaryota</taxon>
        <taxon>Viridiplantae</taxon>
        <taxon>Streptophyta</taxon>
        <taxon>Embryophyta</taxon>
        <taxon>Tracheophyta</taxon>
        <taxon>Spermatophyta</taxon>
        <taxon>Magnoliopsida</taxon>
        <taxon>eudicotyledons</taxon>
        <taxon>Gunneridae</taxon>
        <taxon>Pentapetalae</taxon>
        <taxon>asterids</taxon>
        <taxon>lamiids</taxon>
        <taxon>Lamiales</taxon>
        <taxon>Lamiaceae</taxon>
        <taxon>Nepetoideae</taxon>
        <taxon>Mentheae</taxon>
        <taxon>Salviinae</taxon>
        <taxon>Salvia</taxon>
        <taxon>Salvia subgen. Calosphace</taxon>
    </lineage>
</organism>
<feature type="region of interest" description="Disordered" evidence="1">
    <location>
        <begin position="58"/>
        <end position="103"/>
    </location>
</feature>
<dbReference type="AlphaFoldDB" id="A0ABD1GHN6"/>
<evidence type="ECO:0000256" key="1">
    <source>
        <dbReference type="SAM" id="MobiDB-lite"/>
    </source>
</evidence>